<sequence length="63" mass="7536">MKDDAAAEEKTTDQIRQRKKRILHKLCIDMERSEYTSFSMLAMLKCEFQWTSILISRYMDSRG</sequence>
<comment type="caution">
    <text evidence="1">The sequence shown here is derived from an EMBL/GenBank/DDBJ whole genome shotgun (WGS) entry which is preliminary data.</text>
</comment>
<protein>
    <submittedName>
        <fullName evidence="1">Uncharacterized protein</fullName>
    </submittedName>
</protein>
<reference evidence="1" key="2">
    <citation type="submission" date="2021-04" db="EMBL/GenBank/DDBJ databases">
        <authorList>
            <person name="Gilroy R."/>
        </authorList>
    </citation>
    <scope>NUCLEOTIDE SEQUENCE</scope>
    <source>
        <strain evidence="1">CHK196-7946</strain>
    </source>
</reference>
<proteinExistence type="predicted"/>
<dbReference type="EMBL" id="DWVY01000012">
    <property type="protein sequence ID" value="HJC73942.1"/>
    <property type="molecule type" value="Genomic_DNA"/>
</dbReference>
<gene>
    <name evidence="1" type="ORF">H9697_03195</name>
</gene>
<name>A0A9D2Q6R0_9FIRM</name>
<organism evidence="1 2">
    <name type="scientific">Candidatus Mediterraneibacter faecavium</name>
    <dbReference type="NCBI Taxonomy" id="2838668"/>
    <lineage>
        <taxon>Bacteria</taxon>
        <taxon>Bacillati</taxon>
        <taxon>Bacillota</taxon>
        <taxon>Clostridia</taxon>
        <taxon>Lachnospirales</taxon>
        <taxon>Lachnospiraceae</taxon>
        <taxon>Mediterraneibacter</taxon>
    </lineage>
</organism>
<dbReference type="AlphaFoldDB" id="A0A9D2Q6R0"/>
<evidence type="ECO:0000313" key="1">
    <source>
        <dbReference type="EMBL" id="HJC73942.1"/>
    </source>
</evidence>
<dbReference type="Proteomes" id="UP000823902">
    <property type="component" value="Unassembled WGS sequence"/>
</dbReference>
<evidence type="ECO:0000313" key="2">
    <source>
        <dbReference type="Proteomes" id="UP000823902"/>
    </source>
</evidence>
<reference evidence="1" key="1">
    <citation type="journal article" date="2021" name="PeerJ">
        <title>Extensive microbial diversity within the chicken gut microbiome revealed by metagenomics and culture.</title>
        <authorList>
            <person name="Gilroy R."/>
            <person name="Ravi A."/>
            <person name="Getino M."/>
            <person name="Pursley I."/>
            <person name="Horton D.L."/>
            <person name="Alikhan N.F."/>
            <person name="Baker D."/>
            <person name="Gharbi K."/>
            <person name="Hall N."/>
            <person name="Watson M."/>
            <person name="Adriaenssens E.M."/>
            <person name="Foster-Nyarko E."/>
            <person name="Jarju S."/>
            <person name="Secka A."/>
            <person name="Antonio M."/>
            <person name="Oren A."/>
            <person name="Chaudhuri R.R."/>
            <person name="La Ragione R."/>
            <person name="Hildebrand F."/>
            <person name="Pallen M.J."/>
        </authorList>
    </citation>
    <scope>NUCLEOTIDE SEQUENCE</scope>
    <source>
        <strain evidence="1">CHK196-7946</strain>
    </source>
</reference>
<accession>A0A9D2Q6R0</accession>